<evidence type="ECO:0000256" key="6">
    <source>
        <dbReference type="ARBA" id="ARBA00023004"/>
    </source>
</evidence>
<protein>
    <submittedName>
        <fullName evidence="16">TonB-dependent receptor</fullName>
    </submittedName>
</protein>
<keyword evidence="17" id="KW-1185">Reference proteome</keyword>
<keyword evidence="3 11" id="KW-1134">Transmembrane beta strand</keyword>
<evidence type="ECO:0000256" key="10">
    <source>
        <dbReference type="ARBA" id="ARBA00023237"/>
    </source>
</evidence>
<evidence type="ECO:0000313" key="16">
    <source>
        <dbReference type="EMBL" id="PSJ40941.1"/>
    </source>
</evidence>
<evidence type="ECO:0000256" key="9">
    <source>
        <dbReference type="ARBA" id="ARBA00023136"/>
    </source>
</evidence>
<evidence type="ECO:0000256" key="11">
    <source>
        <dbReference type="PROSITE-ProRule" id="PRU01360"/>
    </source>
</evidence>
<keyword evidence="2 11" id="KW-0813">Transport</keyword>
<evidence type="ECO:0000256" key="5">
    <source>
        <dbReference type="ARBA" id="ARBA00022692"/>
    </source>
</evidence>
<feature type="domain" description="TonB-dependent receptor plug" evidence="15">
    <location>
        <begin position="58"/>
        <end position="166"/>
    </location>
</feature>
<dbReference type="OrthoDB" id="9760333at2"/>
<dbReference type="RefSeq" id="WP_106513095.1">
    <property type="nucleotide sequence ID" value="NZ_PXYI01000003.1"/>
</dbReference>
<comment type="subcellular location">
    <subcellularLocation>
        <location evidence="1 11">Cell outer membrane</location>
        <topology evidence="1 11">Multi-pass membrane protein</topology>
    </subcellularLocation>
</comment>
<proteinExistence type="inferred from homology"/>
<evidence type="ECO:0000256" key="1">
    <source>
        <dbReference type="ARBA" id="ARBA00004571"/>
    </source>
</evidence>
<dbReference type="GO" id="GO:0006826">
    <property type="term" value="P:iron ion transport"/>
    <property type="evidence" value="ECO:0007669"/>
    <property type="project" value="UniProtKB-KW"/>
</dbReference>
<reference evidence="16 17" key="1">
    <citation type="submission" date="2018-03" db="EMBL/GenBank/DDBJ databases">
        <title>The draft genome of Sphingosinicella sp. GL-C-18.</title>
        <authorList>
            <person name="Liu L."/>
            <person name="Li L."/>
            <person name="Liang L."/>
            <person name="Zhang X."/>
            <person name="Wang T."/>
        </authorList>
    </citation>
    <scope>NUCLEOTIDE SEQUENCE [LARGE SCALE GENOMIC DNA]</scope>
    <source>
        <strain evidence="16 17">GL-C-18</strain>
    </source>
</reference>
<feature type="domain" description="TonB-dependent receptor-like beta-barrel" evidence="14">
    <location>
        <begin position="294"/>
        <end position="742"/>
    </location>
</feature>
<keyword evidence="13" id="KW-0732">Signal</keyword>
<sequence length="779" mass="84667">MQPYHRFRALRALLLASSLVAPAGAFAQAQDESAAPEAAPASEEGEIIVTARYRNESVLDVPVAITAISGDSLNDRQLHNIQDISTTVPTVEFRTGASNKDRTIFIRGVGTITTSPGVEPSVSTVLDGVVLTRPGQSTLDLGEVERIEVLRGPQGTLFGKNASAGVVNIVTRNPTDELQAFGEVGATTDEEYRVKAGVSGAIIPGTLKALIGGLYTKFDGNARNIVTGDEVNGFRRYGARGKLLFTPAPNLSFTLIGDYLNSHDIVPTAIYERTSQTVYPTGVVNNSPALAGILAGLGVVASPTNRTAANNFNADVRDKNFGVSLTSELGLGEYQLTAITAWRKWLNRQHQDFDGIATLAVGFPQGEDFGDVDSRQFSQELRLTSPKGGLIDYVLGAYYLHADTDERYQRTITTLPGPVTTTGVANYGITNDNYALFGEANINFTERFRGIAGYRSVWDEIDFYHVRTSTNDPTNQGAINPALDRPGIRSYHNATGKLSERGDSYRLGLQLDLGERAQTYFTYSRGYKGPGYNVYFNMRSLNTTNSLAGPVVPLDEVPLKPETSKAFEFGIKGNTADRSFSYSLAAFRTDFDDYQANFADTVQGLQVTRLINAGSVRAQGIEGDFTLRPTRGFTIDIAAAYTDAEVREFNCPVGAPTSCNINGEPLPFAPKFKLYSNAAYRFAVSGDLQLELQSDISFRTETQYNLSATAHTIQPAYAIWNASIALLSTPGDWQARLFVKNIANESYSSFLQNGSAAGSTRFVPRDDKRYAGLLLRKDF</sequence>
<dbReference type="GO" id="GO:0009279">
    <property type="term" value="C:cell outer membrane"/>
    <property type="evidence" value="ECO:0007669"/>
    <property type="project" value="UniProtKB-SubCell"/>
</dbReference>
<dbReference type="InterPro" id="IPR012910">
    <property type="entry name" value="Plug_dom"/>
</dbReference>
<evidence type="ECO:0000256" key="4">
    <source>
        <dbReference type="ARBA" id="ARBA00022496"/>
    </source>
</evidence>
<evidence type="ECO:0000256" key="12">
    <source>
        <dbReference type="RuleBase" id="RU003357"/>
    </source>
</evidence>
<keyword evidence="10 11" id="KW-0998">Cell outer membrane</keyword>
<dbReference type="PANTHER" id="PTHR32552">
    <property type="entry name" value="FERRICHROME IRON RECEPTOR-RELATED"/>
    <property type="match status" value="1"/>
</dbReference>
<dbReference type="PROSITE" id="PS52016">
    <property type="entry name" value="TONB_DEPENDENT_REC_3"/>
    <property type="match status" value="1"/>
</dbReference>
<evidence type="ECO:0000256" key="3">
    <source>
        <dbReference type="ARBA" id="ARBA00022452"/>
    </source>
</evidence>
<gene>
    <name evidence="16" type="ORF">C7I55_11790</name>
</gene>
<name>A0A2P7QSK3_9SPHN</name>
<evidence type="ECO:0000259" key="14">
    <source>
        <dbReference type="Pfam" id="PF00593"/>
    </source>
</evidence>
<keyword evidence="6" id="KW-0408">Iron</keyword>
<keyword evidence="4" id="KW-0410">Iron transport</keyword>
<feature type="signal peptide" evidence="13">
    <location>
        <begin position="1"/>
        <end position="27"/>
    </location>
</feature>
<dbReference type="SUPFAM" id="SSF56935">
    <property type="entry name" value="Porins"/>
    <property type="match status" value="1"/>
</dbReference>
<dbReference type="CDD" id="cd01347">
    <property type="entry name" value="ligand_gated_channel"/>
    <property type="match status" value="1"/>
</dbReference>
<dbReference type="PANTHER" id="PTHR32552:SF81">
    <property type="entry name" value="TONB-DEPENDENT OUTER MEMBRANE RECEPTOR"/>
    <property type="match status" value="1"/>
</dbReference>
<comment type="caution">
    <text evidence="16">The sequence shown here is derived from an EMBL/GenBank/DDBJ whole genome shotgun (WGS) entry which is preliminary data.</text>
</comment>
<keyword evidence="9 11" id="KW-0472">Membrane</keyword>
<feature type="chain" id="PRO_5015131103" evidence="13">
    <location>
        <begin position="28"/>
        <end position="779"/>
    </location>
</feature>
<dbReference type="EMBL" id="PXYI01000003">
    <property type="protein sequence ID" value="PSJ40941.1"/>
    <property type="molecule type" value="Genomic_DNA"/>
</dbReference>
<comment type="similarity">
    <text evidence="11 12">Belongs to the TonB-dependent receptor family.</text>
</comment>
<dbReference type="Pfam" id="PF07715">
    <property type="entry name" value="Plug"/>
    <property type="match status" value="1"/>
</dbReference>
<accession>A0A2P7QSK3</accession>
<evidence type="ECO:0000256" key="8">
    <source>
        <dbReference type="ARBA" id="ARBA00023077"/>
    </source>
</evidence>
<evidence type="ECO:0000313" key="17">
    <source>
        <dbReference type="Proteomes" id="UP000241167"/>
    </source>
</evidence>
<organism evidence="16 17">
    <name type="scientific">Allosphingosinicella deserti</name>
    <dbReference type="NCBI Taxonomy" id="2116704"/>
    <lineage>
        <taxon>Bacteria</taxon>
        <taxon>Pseudomonadati</taxon>
        <taxon>Pseudomonadota</taxon>
        <taxon>Alphaproteobacteria</taxon>
        <taxon>Sphingomonadales</taxon>
        <taxon>Sphingomonadaceae</taxon>
        <taxon>Allosphingosinicella</taxon>
    </lineage>
</organism>
<dbReference type="Pfam" id="PF00593">
    <property type="entry name" value="TonB_dep_Rec_b-barrel"/>
    <property type="match status" value="1"/>
</dbReference>
<dbReference type="Gene3D" id="2.40.170.20">
    <property type="entry name" value="TonB-dependent receptor, beta-barrel domain"/>
    <property type="match status" value="1"/>
</dbReference>
<keyword evidence="8 12" id="KW-0798">TonB box</keyword>
<keyword evidence="7" id="KW-0406">Ion transport</keyword>
<keyword evidence="16" id="KW-0675">Receptor</keyword>
<evidence type="ECO:0000256" key="7">
    <source>
        <dbReference type="ARBA" id="ARBA00023065"/>
    </source>
</evidence>
<dbReference type="InterPro" id="IPR039426">
    <property type="entry name" value="TonB-dep_rcpt-like"/>
</dbReference>
<dbReference type="AlphaFoldDB" id="A0A2P7QSK3"/>
<dbReference type="Proteomes" id="UP000241167">
    <property type="component" value="Unassembled WGS sequence"/>
</dbReference>
<evidence type="ECO:0000259" key="15">
    <source>
        <dbReference type="Pfam" id="PF07715"/>
    </source>
</evidence>
<dbReference type="InterPro" id="IPR000531">
    <property type="entry name" value="Beta-barrel_TonB"/>
</dbReference>
<dbReference type="InterPro" id="IPR036942">
    <property type="entry name" value="Beta-barrel_TonB_sf"/>
</dbReference>
<keyword evidence="5 11" id="KW-0812">Transmembrane</keyword>
<evidence type="ECO:0000256" key="2">
    <source>
        <dbReference type="ARBA" id="ARBA00022448"/>
    </source>
</evidence>
<evidence type="ECO:0000256" key="13">
    <source>
        <dbReference type="SAM" id="SignalP"/>
    </source>
</evidence>